<comment type="similarity">
    <text evidence="1 7">Belongs to the peptidase S10 family.</text>
</comment>
<feature type="region of interest" description="Disordered" evidence="8">
    <location>
        <begin position="527"/>
        <end position="558"/>
    </location>
</feature>
<feature type="signal peptide" evidence="7">
    <location>
        <begin position="1"/>
        <end position="17"/>
    </location>
</feature>
<dbReference type="EMBL" id="MU005959">
    <property type="protein sequence ID" value="KAF2863773.1"/>
    <property type="molecule type" value="Genomic_DNA"/>
</dbReference>
<name>A0A6A7C8N2_9PEZI</name>
<proteinExistence type="inferred from homology"/>
<dbReference type="Gene3D" id="3.40.50.1820">
    <property type="entry name" value="alpha/beta hydrolase"/>
    <property type="match status" value="1"/>
</dbReference>
<dbReference type="InterPro" id="IPR001563">
    <property type="entry name" value="Peptidase_S10"/>
</dbReference>
<evidence type="ECO:0000256" key="4">
    <source>
        <dbReference type="ARBA" id="ARBA00022729"/>
    </source>
</evidence>
<protein>
    <recommendedName>
        <fullName evidence="7">Carboxypeptidase</fullName>
        <ecNumber evidence="7">3.4.16.-</ecNumber>
    </recommendedName>
</protein>
<dbReference type="GO" id="GO:0006508">
    <property type="term" value="P:proteolysis"/>
    <property type="evidence" value="ECO:0007669"/>
    <property type="project" value="UniProtKB-KW"/>
</dbReference>
<dbReference type="GO" id="GO:0004185">
    <property type="term" value="F:serine-type carboxypeptidase activity"/>
    <property type="evidence" value="ECO:0007669"/>
    <property type="project" value="UniProtKB-UniRule"/>
</dbReference>
<keyword evidence="2 7" id="KW-0121">Carboxypeptidase</keyword>
<dbReference type="Pfam" id="PF00450">
    <property type="entry name" value="Peptidase_S10"/>
    <property type="match status" value="1"/>
</dbReference>
<evidence type="ECO:0000256" key="7">
    <source>
        <dbReference type="RuleBase" id="RU361156"/>
    </source>
</evidence>
<reference evidence="9" key="1">
    <citation type="journal article" date="2020" name="Stud. Mycol.">
        <title>101 Dothideomycetes genomes: a test case for predicting lifestyles and emergence of pathogens.</title>
        <authorList>
            <person name="Haridas S."/>
            <person name="Albert R."/>
            <person name="Binder M."/>
            <person name="Bloem J."/>
            <person name="Labutti K."/>
            <person name="Salamov A."/>
            <person name="Andreopoulos B."/>
            <person name="Baker S."/>
            <person name="Barry K."/>
            <person name="Bills G."/>
            <person name="Bluhm B."/>
            <person name="Cannon C."/>
            <person name="Castanera R."/>
            <person name="Culley D."/>
            <person name="Daum C."/>
            <person name="Ezra D."/>
            <person name="Gonzalez J."/>
            <person name="Henrissat B."/>
            <person name="Kuo A."/>
            <person name="Liang C."/>
            <person name="Lipzen A."/>
            <person name="Lutzoni F."/>
            <person name="Magnuson J."/>
            <person name="Mondo S."/>
            <person name="Nolan M."/>
            <person name="Ohm R."/>
            <person name="Pangilinan J."/>
            <person name="Park H.-J."/>
            <person name="Ramirez L."/>
            <person name="Alfaro M."/>
            <person name="Sun H."/>
            <person name="Tritt A."/>
            <person name="Yoshinaga Y."/>
            <person name="Zwiers L.-H."/>
            <person name="Turgeon B."/>
            <person name="Goodwin S."/>
            <person name="Spatafora J."/>
            <person name="Crous P."/>
            <person name="Grigoriev I."/>
        </authorList>
    </citation>
    <scope>NUCLEOTIDE SEQUENCE</scope>
    <source>
        <strain evidence="9">CBS 480.64</strain>
    </source>
</reference>
<evidence type="ECO:0000256" key="2">
    <source>
        <dbReference type="ARBA" id="ARBA00022645"/>
    </source>
</evidence>
<dbReference type="PANTHER" id="PTHR11802:SF116">
    <property type="entry name" value="CARBOXYPEPTIDASE"/>
    <property type="match status" value="1"/>
</dbReference>
<evidence type="ECO:0000256" key="6">
    <source>
        <dbReference type="ARBA" id="ARBA00023180"/>
    </source>
</evidence>
<dbReference type="InterPro" id="IPR018202">
    <property type="entry name" value="Ser_caboxypep_ser_AS"/>
</dbReference>
<organism evidence="9 10">
    <name type="scientific">Piedraia hortae CBS 480.64</name>
    <dbReference type="NCBI Taxonomy" id="1314780"/>
    <lineage>
        <taxon>Eukaryota</taxon>
        <taxon>Fungi</taxon>
        <taxon>Dikarya</taxon>
        <taxon>Ascomycota</taxon>
        <taxon>Pezizomycotina</taxon>
        <taxon>Dothideomycetes</taxon>
        <taxon>Dothideomycetidae</taxon>
        <taxon>Capnodiales</taxon>
        <taxon>Piedraiaceae</taxon>
        <taxon>Piedraia</taxon>
    </lineage>
</organism>
<keyword evidence="10" id="KW-1185">Reference proteome</keyword>
<dbReference type="InterPro" id="IPR029058">
    <property type="entry name" value="AB_hydrolase_fold"/>
</dbReference>
<dbReference type="PROSITE" id="PS00131">
    <property type="entry name" value="CARBOXYPEPT_SER_SER"/>
    <property type="match status" value="1"/>
</dbReference>
<keyword evidence="5 7" id="KW-0378">Hydrolase</keyword>
<dbReference type="EC" id="3.4.16.-" evidence="7"/>
<dbReference type="AlphaFoldDB" id="A0A6A7C8N2"/>
<keyword evidence="3 7" id="KW-0645">Protease</keyword>
<evidence type="ECO:0000256" key="5">
    <source>
        <dbReference type="ARBA" id="ARBA00022801"/>
    </source>
</evidence>
<feature type="chain" id="PRO_5025706228" description="Carboxypeptidase" evidence="7">
    <location>
        <begin position="18"/>
        <end position="558"/>
    </location>
</feature>
<dbReference type="FunFam" id="3.40.50.1820:FF:000118">
    <property type="entry name" value="Carboxypeptidase"/>
    <property type="match status" value="1"/>
</dbReference>
<gene>
    <name evidence="9" type="ORF">K470DRAFT_209948</name>
</gene>
<evidence type="ECO:0000256" key="8">
    <source>
        <dbReference type="SAM" id="MobiDB-lite"/>
    </source>
</evidence>
<dbReference type="PANTHER" id="PTHR11802">
    <property type="entry name" value="SERINE PROTEASE FAMILY S10 SERINE CARBOXYPEPTIDASE"/>
    <property type="match status" value="1"/>
</dbReference>
<dbReference type="SUPFAM" id="SSF53474">
    <property type="entry name" value="alpha/beta-Hydrolases"/>
    <property type="match status" value="1"/>
</dbReference>
<dbReference type="Proteomes" id="UP000799421">
    <property type="component" value="Unassembled WGS sequence"/>
</dbReference>
<dbReference type="OrthoDB" id="443318at2759"/>
<evidence type="ECO:0000256" key="1">
    <source>
        <dbReference type="ARBA" id="ARBA00009431"/>
    </source>
</evidence>
<evidence type="ECO:0000313" key="9">
    <source>
        <dbReference type="EMBL" id="KAF2863773.1"/>
    </source>
</evidence>
<keyword evidence="4 7" id="KW-0732">Signal</keyword>
<sequence length="558" mass="60780">MHSVSLLVALLACGAAGLQSPHRLAPAKQQRVSTVHRGPAEPKQYEYLHLNAKSDKFAVNGTGVPLVDFDIGESYAGTLSIDENPDNQNKLFFWFFPSQNPAAKDEITIWLNGGPGCSSMDGLLQENGPFLWQSGTYAPVSNPYSWTNLTNMIYIDQPVGTGFSTAAPGAPANIKSEKDVADNFMGFWKNFFDTFDLHGRKVYITGESYAGQYIPYIAHYMLEKNDTQYFNVKGIQINDPSVNDDSVLINAPAVPALHKFQEVIKVNETFLNDITDKAEKCGYLDFMNKALTFPPAGKMEPPRKDSGCDVFSDIIEAATLINPCFNIYHLTDFCPFLWDNLGFPSLAPGPVGFFNRTDVQQAIHAPPTDYSVCGDDSLGLRSPGDQSVPSGLGPLPGVIERTNNVIIGHGMLDFLLFANGTLATIQNMTWNGQQGFQSEPKDNFFVPYTPELASLIDATQHGGGYKVSSVGGAGYMGTTHSERGLTWCTVDLAGHMIPQYTPGAAFRQLELLLGRIPNLTTQGAFTTQGGQYNVNSDGGKGNGNHTIRARGEKKFLPS</sequence>
<evidence type="ECO:0000313" key="10">
    <source>
        <dbReference type="Proteomes" id="UP000799421"/>
    </source>
</evidence>
<evidence type="ECO:0000256" key="3">
    <source>
        <dbReference type="ARBA" id="ARBA00022670"/>
    </source>
</evidence>
<accession>A0A6A7C8N2</accession>
<dbReference type="PRINTS" id="PR00724">
    <property type="entry name" value="CRBOXYPTASEC"/>
</dbReference>
<feature type="compositionally biased region" description="Basic and acidic residues" evidence="8">
    <location>
        <begin position="549"/>
        <end position="558"/>
    </location>
</feature>
<keyword evidence="6" id="KW-0325">Glycoprotein</keyword>